<dbReference type="InterPro" id="IPR018200">
    <property type="entry name" value="USP_CS"/>
</dbReference>
<dbReference type="GO" id="GO:0004843">
    <property type="term" value="F:cysteine-type deubiquitinase activity"/>
    <property type="evidence" value="ECO:0007669"/>
    <property type="project" value="UniProtKB-UniRule"/>
</dbReference>
<dbReference type="Pfam" id="PF00443">
    <property type="entry name" value="UCH"/>
    <property type="match status" value="1"/>
</dbReference>
<evidence type="ECO:0000259" key="20">
    <source>
        <dbReference type="PROSITE" id="PS50271"/>
    </source>
</evidence>
<dbReference type="SUPFAM" id="SSF57850">
    <property type="entry name" value="RING/U-box"/>
    <property type="match status" value="1"/>
</dbReference>
<evidence type="ECO:0000313" key="23">
    <source>
        <dbReference type="Proteomes" id="UP000694548"/>
    </source>
</evidence>
<keyword evidence="6" id="KW-0254">Endocytosis</keyword>
<feature type="region of interest" description="Disordered" evidence="18">
    <location>
        <begin position="249"/>
        <end position="357"/>
    </location>
</feature>
<dbReference type="SUPFAM" id="SSF54001">
    <property type="entry name" value="Cysteine proteinases"/>
    <property type="match status" value="1"/>
</dbReference>
<evidence type="ECO:0000313" key="22">
    <source>
        <dbReference type="Ensembl" id="ENSNFUP00015015657.1"/>
    </source>
</evidence>
<evidence type="ECO:0000256" key="18">
    <source>
        <dbReference type="SAM" id="MobiDB-lite"/>
    </source>
</evidence>
<organism evidence="22 23">
    <name type="scientific">Nothobranchius furzeri</name>
    <name type="common">Turquoise killifish</name>
    <dbReference type="NCBI Taxonomy" id="105023"/>
    <lineage>
        <taxon>Eukaryota</taxon>
        <taxon>Metazoa</taxon>
        <taxon>Chordata</taxon>
        <taxon>Craniata</taxon>
        <taxon>Vertebrata</taxon>
        <taxon>Euteleostomi</taxon>
        <taxon>Actinopterygii</taxon>
        <taxon>Neopterygii</taxon>
        <taxon>Teleostei</taxon>
        <taxon>Neoteleostei</taxon>
        <taxon>Acanthomorphata</taxon>
        <taxon>Ovalentaria</taxon>
        <taxon>Atherinomorphae</taxon>
        <taxon>Cyprinodontiformes</taxon>
        <taxon>Nothobranchiidae</taxon>
        <taxon>Nothobranchius</taxon>
    </lineage>
</organism>
<keyword evidence="8" id="KW-0479">Metal-binding</keyword>
<keyword evidence="13 17" id="KW-0788">Thiol protease</keyword>
<keyword evidence="23" id="KW-1185">Reference proteome</keyword>
<dbReference type="InterPro" id="IPR038765">
    <property type="entry name" value="Papain-like_cys_pep_sf"/>
</dbReference>
<dbReference type="GO" id="GO:0016579">
    <property type="term" value="P:protein deubiquitination"/>
    <property type="evidence" value="ECO:0007669"/>
    <property type="project" value="InterPro"/>
</dbReference>
<feature type="compositionally biased region" description="Basic and acidic residues" evidence="18">
    <location>
        <begin position="258"/>
        <end position="269"/>
    </location>
</feature>
<comment type="catalytic activity">
    <reaction evidence="1 17">
        <text>Thiol-dependent hydrolysis of ester, thioester, amide, peptide and isopeptide bonds formed by the C-terminal Gly of ubiquitin (a 76-residue protein attached to proteins as an intracellular targeting signal).</text>
        <dbReference type="EC" id="3.4.19.12"/>
    </reaction>
</comment>
<dbReference type="InterPro" id="IPR035927">
    <property type="entry name" value="DUSP-like_sf"/>
</dbReference>
<reference evidence="22" key="3">
    <citation type="submission" date="2025-09" db="UniProtKB">
        <authorList>
            <consortium name="Ensembl"/>
        </authorList>
    </citation>
    <scope>IDENTIFICATION</scope>
</reference>
<evidence type="ECO:0000256" key="9">
    <source>
        <dbReference type="ARBA" id="ARBA00022737"/>
    </source>
</evidence>
<evidence type="ECO:0000256" key="2">
    <source>
        <dbReference type="ARBA" id="ARBA00004300"/>
    </source>
</evidence>
<dbReference type="InterPro" id="IPR006615">
    <property type="entry name" value="Pept_C19_DUSP"/>
</dbReference>
<evidence type="ECO:0000256" key="11">
    <source>
        <dbReference type="ARBA" id="ARBA00022786"/>
    </source>
</evidence>
<feature type="compositionally biased region" description="Acidic residues" evidence="18">
    <location>
        <begin position="325"/>
        <end position="336"/>
    </location>
</feature>
<evidence type="ECO:0000256" key="13">
    <source>
        <dbReference type="ARBA" id="ARBA00022807"/>
    </source>
</evidence>
<dbReference type="Ensembl" id="ENSNFUT00015016402.1">
    <property type="protein sequence ID" value="ENSNFUP00015015657.1"/>
    <property type="gene ID" value="ENSNFUG00015006390.1"/>
</dbReference>
<evidence type="ECO:0000259" key="19">
    <source>
        <dbReference type="PROSITE" id="PS50235"/>
    </source>
</evidence>
<evidence type="ECO:0000256" key="17">
    <source>
        <dbReference type="RuleBase" id="RU366025"/>
    </source>
</evidence>
<keyword evidence="14" id="KW-0862">Zinc</keyword>
<sequence length="873" mass="97788">MAEQDVCPHMDSIGEVTKEDLIQKSKGTCQSCGAGGPNLWACLQSDCPYVGCGESYADHSTLHAQTKKHNLTVNLTTFRIWCYVCEREVFLDQKPALVPVPAAPHHFPLAASHPLKAVPIAVAEEGSESEEDELKPRGLTGMKNIGNSCYMNAALQALSNCPPLTQFFLDCSGLVRTDKKPALCKSYQKLISELWHKKRPSYVVPTSLSHGIKLVNPMFRGYAQQDTQEFLRCLMDQLHEELKEPLTECSLSVEGSDGEERRDGDRSPSEDEFLSCDSGSSSDRGESGGLGDGELLLQDESVISEKERLKEKRMSGSPLRGGSQEMDEDADVDTSAEEQAPWRTEEEQSSSPCSPVRTLQELHPKLSSSPPRSSPLRSAGPAYSFKKAQLLLSSRKKKQSHYRSVISDIFDGSILSLVQCLTCDRVSTTVETFQDLSLPIPGKEDLAKLHSSIHQNLPMKTGVCPDTYGSQGWIAYIMDSIRRFVVSCIPTWFWGPMVTLEDCLAAFFAADELKGDNMYSCERCKKLRNGVKYCKVLKLPEILCIHLKRFRHEIMYSFKISSHVSFPLEGLDMQPFLAKDSPSQVTTYDLLSVICHHGTAGSGHYIAYCQNVINGQWYEFDDQYVTEVHETVVQNAEAYVLFYRKSSEESVRERQKVVALANMKEPSLLQFYISREWLNKFNTFAEPGPISNHTFLCQHGGIPPNKYHYIDDLVVIVPQNVWEYLYNSFGGGPAVNHLYMCAICQVEIEALAKRRKTEIDTFIKLNKEFQAEEAPTVILCISMQWFREWEAFVKGKDNEPPGPIDNSKIGVMKGGHLQLKQGADYGQISEETWQYLLGIYGGGPEIAIRQTVTPADPDSLHGERKIEAETRAL</sequence>
<feature type="domain" description="DUSP" evidence="21">
    <location>
        <begin position="648"/>
        <end position="741"/>
    </location>
</feature>
<evidence type="ECO:0000256" key="12">
    <source>
        <dbReference type="ARBA" id="ARBA00022801"/>
    </source>
</evidence>
<evidence type="ECO:0000259" key="21">
    <source>
        <dbReference type="PROSITE" id="PS51283"/>
    </source>
</evidence>
<gene>
    <name evidence="22" type="primary">USP20</name>
    <name evidence="22" type="synonym">usp20</name>
</gene>
<feature type="domain" description="DUSP" evidence="21">
    <location>
        <begin position="750"/>
        <end position="852"/>
    </location>
</feature>
<dbReference type="EC" id="3.4.19.12" evidence="17"/>
<dbReference type="PROSITE" id="PS00973">
    <property type="entry name" value="USP_2"/>
    <property type="match status" value="1"/>
</dbReference>
<dbReference type="PROSITE" id="PS50271">
    <property type="entry name" value="ZF_UBP"/>
    <property type="match status" value="1"/>
</dbReference>
<dbReference type="Gene3D" id="3.90.70.10">
    <property type="entry name" value="Cysteine proteinases"/>
    <property type="match status" value="2"/>
</dbReference>
<feature type="domain" description="UBP-type" evidence="20">
    <location>
        <begin position="5"/>
        <end position="110"/>
    </location>
</feature>
<dbReference type="InterPro" id="IPR050185">
    <property type="entry name" value="Ub_carboxyl-term_hydrolase"/>
</dbReference>
<protein>
    <recommendedName>
        <fullName evidence="17">Ubiquitin carboxyl-terminal hydrolase</fullName>
        <ecNumber evidence="17">3.4.19.12</ecNumber>
    </recommendedName>
</protein>
<keyword evidence="10 16" id="KW-0863">Zinc-finger</keyword>
<evidence type="ECO:0000256" key="1">
    <source>
        <dbReference type="ARBA" id="ARBA00000707"/>
    </source>
</evidence>
<dbReference type="FunFam" id="3.30.40.10:FF:000065">
    <property type="entry name" value="Ubiquitinyl hydrolase 1"/>
    <property type="match status" value="1"/>
</dbReference>
<evidence type="ECO:0000256" key="4">
    <source>
        <dbReference type="ARBA" id="ARBA00008269"/>
    </source>
</evidence>
<dbReference type="InterPro" id="IPR001394">
    <property type="entry name" value="Peptidase_C19_UCH"/>
</dbReference>
<dbReference type="AlphaFoldDB" id="A0A8C6L9F1"/>
<feature type="compositionally biased region" description="Basic and acidic residues" evidence="18">
    <location>
        <begin position="303"/>
        <end position="314"/>
    </location>
</feature>
<keyword evidence="9" id="KW-0677">Repeat</keyword>
<evidence type="ECO:0000256" key="3">
    <source>
        <dbReference type="ARBA" id="ARBA00004556"/>
    </source>
</evidence>
<dbReference type="GO" id="GO:0005813">
    <property type="term" value="C:centrosome"/>
    <property type="evidence" value="ECO:0007669"/>
    <property type="project" value="UniProtKB-SubCell"/>
</dbReference>
<keyword evidence="7 17" id="KW-0645">Protease</keyword>
<evidence type="ECO:0000256" key="15">
    <source>
        <dbReference type="ARBA" id="ARBA00023212"/>
    </source>
</evidence>
<dbReference type="GO" id="GO:0006508">
    <property type="term" value="P:proteolysis"/>
    <property type="evidence" value="ECO:0007669"/>
    <property type="project" value="UniProtKB-KW"/>
</dbReference>
<evidence type="ECO:0000256" key="14">
    <source>
        <dbReference type="ARBA" id="ARBA00022833"/>
    </source>
</evidence>
<keyword evidence="15" id="KW-0206">Cytoskeleton</keyword>
<dbReference type="GO" id="GO:0048471">
    <property type="term" value="C:perinuclear region of cytoplasm"/>
    <property type="evidence" value="ECO:0007669"/>
    <property type="project" value="UniProtKB-SubCell"/>
</dbReference>
<dbReference type="Gene3D" id="3.30.40.10">
    <property type="entry name" value="Zinc/RING finger domain, C3HC4 (zinc finger)"/>
    <property type="match status" value="1"/>
</dbReference>
<dbReference type="GO" id="GO:0006897">
    <property type="term" value="P:endocytosis"/>
    <property type="evidence" value="ECO:0007669"/>
    <property type="project" value="UniProtKB-KW"/>
</dbReference>
<name>A0A8C6L9F1_NOTFU</name>
<dbReference type="PROSITE" id="PS00972">
    <property type="entry name" value="USP_1"/>
    <property type="match status" value="1"/>
</dbReference>
<dbReference type="CDD" id="cd02674">
    <property type="entry name" value="Peptidase_C19R"/>
    <property type="match status" value="1"/>
</dbReference>
<dbReference type="PANTHER" id="PTHR21646:SF13">
    <property type="entry name" value="UBIQUITIN CARBOXYL-TERMINAL HYDROLASE 20"/>
    <property type="match status" value="1"/>
</dbReference>
<keyword evidence="12 17" id="KW-0378">Hydrolase</keyword>
<dbReference type="PROSITE" id="PS50235">
    <property type="entry name" value="USP_3"/>
    <property type="match status" value="1"/>
</dbReference>
<dbReference type="GO" id="GO:0008270">
    <property type="term" value="F:zinc ion binding"/>
    <property type="evidence" value="ECO:0007669"/>
    <property type="project" value="UniProtKB-KW"/>
</dbReference>
<comment type="subcellular location">
    <subcellularLocation>
        <location evidence="2">Cytoplasm</location>
        <location evidence="2">Cytoskeleton</location>
        <location evidence="2">Microtubule organizing center</location>
        <location evidence="2">Centrosome</location>
    </subcellularLocation>
    <subcellularLocation>
        <location evidence="3">Cytoplasm</location>
        <location evidence="3">Perinuclear region</location>
    </subcellularLocation>
</comment>
<evidence type="ECO:0000256" key="8">
    <source>
        <dbReference type="ARBA" id="ARBA00022723"/>
    </source>
</evidence>
<evidence type="ECO:0000256" key="16">
    <source>
        <dbReference type="PROSITE-ProRule" id="PRU00502"/>
    </source>
</evidence>
<evidence type="ECO:0000256" key="10">
    <source>
        <dbReference type="ARBA" id="ARBA00022771"/>
    </source>
</evidence>
<dbReference type="SMART" id="SM00695">
    <property type="entry name" value="DUSP"/>
    <property type="match status" value="2"/>
</dbReference>
<dbReference type="PROSITE" id="PS51283">
    <property type="entry name" value="DUSP"/>
    <property type="match status" value="2"/>
</dbReference>
<dbReference type="Gene3D" id="3.30.2230.10">
    <property type="entry name" value="DUSP-like"/>
    <property type="match status" value="2"/>
</dbReference>
<dbReference type="GeneTree" id="ENSGT00940000158829"/>
<dbReference type="FunFam" id="3.30.2230.10:FF:000002">
    <property type="entry name" value="Ubiquitinyl hydrolase 1"/>
    <property type="match status" value="1"/>
</dbReference>
<keyword evidence="5" id="KW-0963">Cytoplasm</keyword>
<evidence type="ECO:0000256" key="7">
    <source>
        <dbReference type="ARBA" id="ARBA00022670"/>
    </source>
</evidence>
<dbReference type="InterPro" id="IPR028889">
    <property type="entry name" value="USP"/>
</dbReference>
<dbReference type="InterPro" id="IPR013083">
    <property type="entry name" value="Znf_RING/FYVE/PHD"/>
</dbReference>
<feature type="domain" description="USP" evidence="19">
    <location>
        <begin position="140"/>
        <end position="646"/>
    </location>
</feature>
<dbReference type="PANTHER" id="PTHR21646">
    <property type="entry name" value="UBIQUITIN CARBOXYL-TERMINAL HYDROLASE"/>
    <property type="match status" value="1"/>
</dbReference>
<proteinExistence type="inferred from homology"/>
<reference evidence="22" key="2">
    <citation type="submission" date="2025-08" db="UniProtKB">
        <authorList>
            <consortium name="Ensembl"/>
        </authorList>
    </citation>
    <scope>IDENTIFICATION</scope>
</reference>
<dbReference type="Pfam" id="PF02148">
    <property type="entry name" value="zf-UBP"/>
    <property type="match status" value="1"/>
</dbReference>
<comment type="similarity">
    <text evidence="4">Belongs to the peptidase C19 family. USP20/USP33 subfamily.</text>
</comment>
<accession>A0A8C6L9F1</accession>
<dbReference type="Proteomes" id="UP000694548">
    <property type="component" value="Chromosome sgr02"/>
</dbReference>
<dbReference type="SUPFAM" id="SSF143791">
    <property type="entry name" value="DUSP-like"/>
    <property type="match status" value="2"/>
</dbReference>
<dbReference type="FunFam" id="3.30.2230.10:FF:000001">
    <property type="entry name" value="Ubiquitinyl hydrolase 1"/>
    <property type="match status" value="1"/>
</dbReference>
<reference evidence="22" key="1">
    <citation type="submission" date="2014-08" db="EMBL/GenBank/DDBJ databases">
        <authorList>
            <person name="Senf B."/>
            <person name="Petzold A."/>
            <person name="Downie B.R."/>
            <person name="Koch P."/>
            <person name="Platzer M."/>
        </authorList>
    </citation>
    <scope>NUCLEOTIDE SEQUENCE [LARGE SCALE GENOMIC DNA]</scope>
    <source>
        <strain evidence="22">GRZ</strain>
    </source>
</reference>
<evidence type="ECO:0000256" key="6">
    <source>
        <dbReference type="ARBA" id="ARBA00022583"/>
    </source>
</evidence>
<dbReference type="Pfam" id="PF06337">
    <property type="entry name" value="DUSP"/>
    <property type="match status" value="2"/>
</dbReference>
<evidence type="ECO:0000256" key="5">
    <source>
        <dbReference type="ARBA" id="ARBA00022490"/>
    </source>
</evidence>
<keyword evidence="11 17" id="KW-0833">Ubl conjugation pathway</keyword>
<dbReference type="InterPro" id="IPR001607">
    <property type="entry name" value="Znf_UBP"/>
</dbReference>